<evidence type="ECO:0000313" key="1">
    <source>
        <dbReference type="EMBL" id="MFD1671221.1"/>
    </source>
</evidence>
<proteinExistence type="predicted"/>
<reference evidence="2" key="1">
    <citation type="journal article" date="2019" name="Int. J. Syst. Evol. Microbiol.">
        <title>The Global Catalogue of Microorganisms (GCM) 10K type strain sequencing project: providing services to taxonomists for standard genome sequencing and annotation.</title>
        <authorList>
            <consortium name="The Broad Institute Genomics Platform"/>
            <consortium name="The Broad Institute Genome Sequencing Center for Infectious Disease"/>
            <person name="Wu L."/>
            <person name="Ma J."/>
        </authorList>
    </citation>
    <scope>NUCLEOTIDE SEQUENCE [LARGE SCALE GENOMIC DNA]</scope>
    <source>
        <strain evidence="2">CCM 8896</strain>
    </source>
</reference>
<organism evidence="1 2">
    <name type="scientific">Agrilactobacillus yilanensis</name>
    <dbReference type="NCBI Taxonomy" id="2485997"/>
    <lineage>
        <taxon>Bacteria</taxon>
        <taxon>Bacillati</taxon>
        <taxon>Bacillota</taxon>
        <taxon>Bacilli</taxon>
        <taxon>Lactobacillales</taxon>
        <taxon>Lactobacillaceae</taxon>
        <taxon>Agrilactobacillus</taxon>
    </lineage>
</organism>
<dbReference type="NCBIfam" id="TIGR01595">
    <property type="entry name" value="cas_CT1132"/>
    <property type="match status" value="1"/>
</dbReference>
<dbReference type="RefSeq" id="WP_125713624.1">
    <property type="nucleotide sequence ID" value="NZ_JBHTOP010000006.1"/>
</dbReference>
<gene>
    <name evidence="1" type="primary">cas7c</name>
    <name evidence="1" type="ORF">ACFQ5M_03845</name>
</gene>
<name>A0ABW4J4D0_9LACO</name>
<keyword evidence="2" id="KW-1185">Reference proteome</keyword>
<dbReference type="Pfam" id="PF05107">
    <property type="entry name" value="Cas_Cas7"/>
    <property type="match status" value="1"/>
</dbReference>
<dbReference type="InterPro" id="IPR013418">
    <property type="entry name" value="CRISPR-assoc_prot_Cas7/Csd2"/>
</dbReference>
<dbReference type="NCBIfam" id="TIGR02589">
    <property type="entry name" value="cas_Csd2"/>
    <property type="match status" value="1"/>
</dbReference>
<accession>A0ABW4J4D0</accession>
<comment type="caution">
    <text evidence="1">The sequence shown here is derived from an EMBL/GenBank/DDBJ whole genome shotgun (WGS) entry which is preliminary data.</text>
</comment>
<sequence length="296" mass="32767">MTSKTLEHKIDFSVIIGVKNANPNGDPLDNNRPRINADGLGEISDVAIKRKIRNRWQDMKLPVLIEMQERITDGHMNIRDRIKASEAIQEILAEDMKKTPTWRDDFIKAATASWIDVRSFGQVMAFNNKTKDGLDGASIPVRGPVSIQSAFSTEPIQVKEMQITKSINSEPGVVKGSDTMGIKNTVPFAVYKFNGSINVEQAQRTGFTEDDAEALKKALTTLFVNDASSARPEGSMAVLKVIWWQHDSRIGQLAPYLVHEATTVNNPEGNTDFSKVEVTVNDPEVSGLTYESLSGY</sequence>
<protein>
    <submittedName>
        <fullName evidence="1">Type I-C CRISPR-associated protein Cas7/Csd2</fullName>
    </submittedName>
</protein>
<dbReference type="EMBL" id="JBHTOP010000006">
    <property type="protein sequence ID" value="MFD1671221.1"/>
    <property type="molecule type" value="Genomic_DNA"/>
</dbReference>
<dbReference type="InterPro" id="IPR006482">
    <property type="entry name" value="Cas7_Csh2/Csh2"/>
</dbReference>
<evidence type="ECO:0000313" key="2">
    <source>
        <dbReference type="Proteomes" id="UP001597267"/>
    </source>
</evidence>
<dbReference type="Proteomes" id="UP001597267">
    <property type="component" value="Unassembled WGS sequence"/>
</dbReference>